<organism evidence="8 9">
    <name type="scientific">Allochromatium vinosum (strain ATCC 17899 / DSM 180 / NBRC 103801 / NCIMB 10441 / D)</name>
    <name type="common">Chromatium vinosum</name>
    <dbReference type="NCBI Taxonomy" id="572477"/>
    <lineage>
        <taxon>Bacteria</taxon>
        <taxon>Pseudomonadati</taxon>
        <taxon>Pseudomonadota</taxon>
        <taxon>Gammaproteobacteria</taxon>
        <taxon>Chromatiales</taxon>
        <taxon>Chromatiaceae</taxon>
        <taxon>Allochromatium</taxon>
    </lineage>
</organism>
<dbReference type="InterPro" id="IPR004089">
    <property type="entry name" value="MCPsignal_dom"/>
</dbReference>
<comment type="similarity">
    <text evidence="3">Belongs to the methyl-accepting chemotaxis (MCP) protein family.</text>
</comment>
<dbReference type="GO" id="GO:0007165">
    <property type="term" value="P:signal transduction"/>
    <property type="evidence" value="ECO:0007669"/>
    <property type="project" value="UniProtKB-KW"/>
</dbReference>
<proteinExistence type="inferred from homology"/>
<dbReference type="CDD" id="cd06225">
    <property type="entry name" value="HAMP"/>
    <property type="match status" value="1"/>
</dbReference>
<sequence length="554" mass="59555">MSFLSGKRPGLSTKLLLAMLVMNLATTLSFTLYTYSRQKQAIMDGIDRTLQAGAQAVRLIADETHDRLTRQSEIPPDTYRAWLDALSTLAAQAGIEYLYTVARHDGGLGFTLSSYTAEEAAEGDFNTLHDLYPDPSAGLLAAFTEDRIQYDQYTDEWGTFRSIFIPARSPAGGEYVIGADIALADIARQLRQTLWDCLLMAGLMFVGMLGLSWILVRALRREVAVLAREVDRIAEGELDVRIPQTTKDELGRLAGTINRMAHQLRALIGEIQQASGQFGRDSTQLSSTAHTIAAWAVRVAQQVEQVQAASEALNQTAAEIARNCIEAAEGTRHANRSANTGAGVVRESMAALGQMGERVKGMAGAMGELGQRSQEIGQIVGTIETIARQTNLLALNAAIEAARAGEQGRGFAVVADEVRALAVRTTRATQEIAERIAAVQHDIRGLIDAMHASVGEVDAGTAEAQASISALDTILEQIDTVSAQVEHIAAAAEQQTATTTEVNRTLQQISDGVRTTADGAGQTAAVAVEIADQARRLQSQLGHFRLENDGSQRC</sequence>
<feature type="transmembrane region" description="Helical" evidence="5">
    <location>
        <begin position="197"/>
        <end position="216"/>
    </location>
</feature>
<dbReference type="EMBL" id="CP001897">
    <property type="protein sequence ID" value="ADC64134.1"/>
    <property type="molecule type" value="Genomic_DNA"/>
</dbReference>
<accession>D3RWC2</accession>
<dbReference type="OrthoDB" id="9177152at2"/>
<protein>
    <submittedName>
        <fullName evidence="8">Methyl-accepting chemotaxis sensory transducer</fullName>
    </submittedName>
</protein>
<evidence type="ECO:0000259" key="7">
    <source>
        <dbReference type="PROSITE" id="PS50885"/>
    </source>
</evidence>
<dbReference type="InterPro" id="IPR003660">
    <property type="entry name" value="HAMP_dom"/>
</dbReference>
<dbReference type="FunFam" id="1.10.287.950:FF:000001">
    <property type="entry name" value="Methyl-accepting chemotaxis sensory transducer"/>
    <property type="match status" value="1"/>
</dbReference>
<dbReference type="Proteomes" id="UP000001441">
    <property type="component" value="Plasmid pALVIN01"/>
</dbReference>
<keyword evidence="9" id="KW-1185">Reference proteome</keyword>
<evidence type="ECO:0000256" key="4">
    <source>
        <dbReference type="PROSITE-ProRule" id="PRU00284"/>
    </source>
</evidence>
<evidence type="ECO:0000256" key="2">
    <source>
        <dbReference type="ARBA" id="ARBA00023224"/>
    </source>
</evidence>
<dbReference type="Pfam" id="PF00015">
    <property type="entry name" value="MCPsignal"/>
    <property type="match status" value="1"/>
</dbReference>
<keyword evidence="5" id="KW-0812">Transmembrane</keyword>
<feature type="domain" description="HAMP" evidence="7">
    <location>
        <begin position="217"/>
        <end position="269"/>
    </location>
</feature>
<dbReference type="PROSITE" id="PS50885">
    <property type="entry name" value="HAMP"/>
    <property type="match status" value="1"/>
</dbReference>
<dbReference type="PROSITE" id="PS50111">
    <property type="entry name" value="CHEMOTAXIS_TRANSDUC_2"/>
    <property type="match status" value="1"/>
</dbReference>
<evidence type="ECO:0000313" key="8">
    <source>
        <dbReference type="EMBL" id="ADC64134.1"/>
    </source>
</evidence>
<keyword evidence="5" id="KW-1133">Transmembrane helix</keyword>
<dbReference type="SMART" id="SM00283">
    <property type="entry name" value="MA"/>
    <property type="match status" value="1"/>
</dbReference>
<evidence type="ECO:0000313" key="9">
    <source>
        <dbReference type="Proteomes" id="UP000001441"/>
    </source>
</evidence>
<evidence type="ECO:0000256" key="3">
    <source>
        <dbReference type="ARBA" id="ARBA00029447"/>
    </source>
</evidence>
<keyword evidence="8" id="KW-0614">Plasmid</keyword>
<keyword evidence="5" id="KW-0472">Membrane</keyword>
<dbReference type="KEGG" id="alv:Alvin_3243"/>
<dbReference type="GO" id="GO:0016020">
    <property type="term" value="C:membrane"/>
    <property type="evidence" value="ECO:0007669"/>
    <property type="project" value="UniProtKB-SubCell"/>
</dbReference>
<dbReference type="SMART" id="SM00304">
    <property type="entry name" value="HAMP"/>
    <property type="match status" value="1"/>
</dbReference>
<dbReference type="GO" id="GO:0006935">
    <property type="term" value="P:chemotaxis"/>
    <property type="evidence" value="ECO:0007669"/>
    <property type="project" value="UniProtKB-ARBA"/>
</dbReference>
<name>D3RWC2_ALLVD</name>
<evidence type="ECO:0000256" key="5">
    <source>
        <dbReference type="SAM" id="Phobius"/>
    </source>
</evidence>
<dbReference type="Gene3D" id="1.10.287.950">
    <property type="entry name" value="Methyl-accepting chemotaxis protein"/>
    <property type="match status" value="1"/>
</dbReference>
<reference evidence="8 9" key="1">
    <citation type="journal article" date="2011" name="Stand. Genomic Sci.">
        <title>Complete genome sequence of Allochromatium vinosum DSM 180(T).</title>
        <authorList>
            <person name="Weissgerber T."/>
            <person name="Zigann R."/>
            <person name="Bruce D."/>
            <person name="Chang Y.J."/>
            <person name="Detter J.C."/>
            <person name="Han C."/>
            <person name="Hauser L."/>
            <person name="Jeffries C.D."/>
            <person name="Land M."/>
            <person name="Munk A.C."/>
            <person name="Tapia R."/>
            <person name="Dahl C."/>
        </authorList>
    </citation>
    <scope>NUCLEOTIDE SEQUENCE [LARGE SCALE GENOMIC DNA]</scope>
    <source>
        <strain evidence="9">ATCC 17899 / DSM 180 / NBRC 103801 / NCIMB 10441 / D</strain>
        <plasmid evidence="9">Plasmid pALVIN01</plasmid>
    </source>
</reference>
<feature type="transmembrane region" description="Helical" evidence="5">
    <location>
        <begin position="15"/>
        <end position="35"/>
    </location>
</feature>
<dbReference type="RefSeq" id="WP_012972398.1">
    <property type="nucleotide sequence ID" value="NC_013852.1"/>
</dbReference>
<dbReference type="AlphaFoldDB" id="D3RWC2"/>
<evidence type="ECO:0000259" key="6">
    <source>
        <dbReference type="PROSITE" id="PS50111"/>
    </source>
</evidence>
<evidence type="ECO:0000256" key="1">
    <source>
        <dbReference type="ARBA" id="ARBA00004370"/>
    </source>
</evidence>
<dbReference type="PANTHER" id="PTHR32089">
    <property type="entry name" value="METHYL-ACCEPTING CHEMOTAXIS PROTEIN MCPB"/>
    <property type="match status" value="1"/>
</dbReference>
<dbReference type="Pfam" id="PF00672">
    <property type="entry name" value="HAMP"/>
    <property type="match status" value="1"/>
</dbReference>
<dbReference type="SUPFAM" id="SSF58104">
    <property type="entry name" value="Methyl-accepting chemotaxis protein (MCP) signaling domain"/>
    <property type="match status" value="1"/>
</dbReference>
<dbReference type="PANTHER" id="PTHR32089:SF112">
    <property type="entry name" value="LYSOZYME-LIKE PROTEIN-RELATED"/>
    <property type="match status" value="1"/>
</dbReference>
<dbReference type="HOGENOM" id="CLU_000445_107_27_6"/>
<comment type="subcellular location">
    <subcellularLocation>
        <location evidence="1">Membrane</location>
    </subcellularLocation>
</comment>
<feature type="domain" description="Methyl-accepting transducer" evidence="6">
    <location>
        <begin position="274"/>
        <end position="510"/>
    </location>
</feature>
<keyword evidence="2 4" id="KW-0807">Transducer</keyword>
<geneLocation type="plasmid" evidence="8 9">
    <name>pALVIN01</name>
</geneLocation>
<gene>
    <name evidence="8" type="ordered locus">Alvin_3243</name>
</gene>